<dbReference type="GO" id="GO:0051287">
    <property type="term" value="F:NAD binding"/>
    <property type="evidence" value="ECO:0007669"/>
    <property type="project" value="InterPro"/>
</dbReference>
<dbReference type="PANTHER" id="PTHR43761">
    <property type="entry name" value="D-ISOMER SPECIFIC 2-HYDROXYACID DEHYDROGENASE FAMILY PROTEIN (AFU_ORTHOLOGUE AFUA_1G13630)"/>
    <property type="match status" value="1"/>
</dbReference>
<protein>
    <submittedName>
        <fullName evidence="7">D-2-hydroxyacid dehydrogenase</fullName>
    </submittedName>
</protein>
<comment type="caution">
    <text evidence="7">The sequence shown here is derived from an EMBL/GenBank/DDBJ whole genome shotgun (WGS) entry which is preliminary data.</text>
</comment>
<dbReference type="Gene3D" id="3.40.50.720">
    <property type="entry name" value="NAD(P)-binding Rossmann-like Domain"/>
    <property type="match status" value="2"/>
</dbReference>
<dbReference type="Pfam" id="PF02826">
    <property type="entry name" value="2-Hacid_dh_C"/>
    <property type="match status" value="1"/>
</dbReference>
<evidence type="ECO:0000313" key="8">
    <source>
        <dbReference type="Proteomes" id="UP000823892"/>
    </source>
</evidence>
<feature type="domain" description="D-isomer specific 2-hydroxyacid dehydrogenase NAD-binding" evidence="6">
    <location>
        <begin position="106"/>
        <end position="287"/>
    </location>
</feature>
<keyword evidence="2 4" id="KW-0560">Oxidoreductase</keyword>
<evidence type="ECO:0000256" key="4">
    <source>
        <dbReference type="RuleBase" id="RU003719"/>
    </source>
</evidence>
<feature type="domain" description="D-isomer specific 2-hydroxyacid dehydrogenase catalytic" evidence="5">
    <location>
        <begin position="17"/>
        <end position="309"/>
    </location>
</feature>
<evidence type="ECO:0000259" key="5">
    <source>
        <dbReference type="Pfam" id="PF00389"/>
    </source>
</evidence>
<dbReference type="InterPro" id="IPR036291">
    <property type="entry name" value="NAD(P)-bd_dom_sf"/>
</dbReference>
<dbReference type="InterPro" id="IPR006140">
    <property type="entry name" value="D-isomer_DH_NAD-bd"/>
</dbReference>
<accession>A0A9D2QSL1</accession>
<evidence type="ECO:0000256" key="1">
    <source>
        <dbReference type="ARBA" id="ARBA00005854"/>
    </source>
</evidence>
<dbReference type="Proteomes" id="UP000823892">
    <property type="component" value="Unassembled WGS sequence"/>
</dbReference>
<dbReference type="InterPro" id="IPR050418">
    <property type="entry name" value="D-iso_2-hydroxyacid_DH_PdxB"/>
</dbReference>
<evidence type="ECO:0000259" key="6">
    <source>
        <dbReference type="Pfam" id="PF02826"/>
    </source>
</evidence>
<dbReference type="PANTHER" id="PTHR43761:SF1">
    <property type="entry name" value="D-ISOMER SPECIFIC 2-HYDROXYACID DEHYDROGENASE CATALYTIC DOMAIN-CONTAINING PROTEIN-RELATED"/>
    <property type="match status" value="1"/>
</dbReference>
<dbReference type="SUPFAM" id="SSF51735">
    <property type="entry name" value="NAD(P)-binding Rossmann-fold domains"/>
    <property type="match status" value="1"/>
</dbReference>
<dbReference type="InterPro" id="IPR029753">
    <property type="entry name" value="D-isomer_DH_CS"/>
</dbReference>
<sequence>MKIVFLDANTLGEDIDYTPFEKLGEVIKYPFSSSEEVPQRSAEADVLVINKILINENTISAAKNLKLVCVTATGTNNLDKDYLKKRGIQWRNVAGYSTESVAQHTFALLFYLLEGLRYYDDYVKEGHYVNDRIFTHFGQTFHELCGMTWGILGLGAIGRRVADIAGMFGARVIYYSASGAPAQEGYCQVDFDTLLKESDILSVHAPLNQYTEGIMDLKAFRKMKSSAIFLNLGRGPIVREKDLAQALNDGEIQAAGLDVLCSEPMAADSPFFSVKDKSRLLITPHVAWAAVEARQRLMKIIAGQIRDFFSCNF</sequence>
<keyword evidence="3" id="KW-0520">NAD</keyword>
<dbReference type="SUPFAM" id="SSF52283">
    <property type="entry name" value="Formate/glycerate dehydrogenase catalytic domain-like"/>
    <property type="match status" value="1"/>
</dbReference>
<dbReference type="Pfam" id="PF00389">
    <property type="entry name" value="2-Hacid_dh"/>
    <property type="match status" value="1"/>
</dbReference>
<name>A0A9D2QSL1_9FIRM</name>
<proteinExistence type="inferred from homology"/>
<gene>
    <name evidence="7" type="ORF">H9914_01420</name>
</gene>
<organism evidence="7 8">
    <name type="scientific">Candidatus Blautia avicola</name>
    <dbReference type="NCBI Taxonomy" id="2838483"/>
    <lineage>
        <taxon>Bacteria</taxon>
        <taxon>Bacillati</taxon>
        <taxon>Bacillota</taxon>
        <taxon>Clostridia</taxon>
        <taxon>Lachnospirales</taxon>
        <taxon>Lachnospiraceae</taxon>
        <taxon>Blautia</taxon>
    </lineage>
</organism>
<reference evidence="7" key="2">
    <citation type="submission" date="2021-04" db="EMBL/GenBank/DDBJ databases">
        <authorList>
            <person name="Gilroy R."/>
        </authorList>
    </citation>
    <scope>NUCLEOTIDE SEQUENCE</scope>
    <source>
        <strain evidence="7">ChiBcec6-4105</strain>
    </source>
</reference>
<evidence type="ECO:0000313" key="7">
    <source>
        <dbReference type="EMBL" id="HJD27650.1"/>
    </source>
</evidence>
<dbReference type="AlphaFoldDB" id="A0A9D2QSL1"/>
<reference evidence="7" key="1">
    <citation type="journal article" date="2021" name="PeerJ">
        <title>Extensive microbial diversity within the chicken gut microbiome revealed by metagenomics and culture.</title>
        <authorList>
            <person name="Gilroy R."/>
            <person name="Ravi A."/>
            <person name="Getino M."/>
            <person name="Pursley I."/>
            <person name="Horton D.L."/>
            <person name="Alikhan N.F."/>
            <person name="Baker D."/>
            <person name="Gharbi K."/>
            <person name="Hall N."/>
            <person name="Watson M."/>
            <person name="Adriaenssens E.M."/>
            <person name="Foster-Nyarko E."/>
            <person name="Jarju S."/>
            <person name="Secka A."/>
            <person name="Antonio M."/>
            <person name="Oren A."/>
            <person name="Chaudhuri R.R."/>
            <person name="La Ragione R."/>
            <person name="Hildebrand F."/>
            <person name="Pallen M.J."/>
        </authorList>
    </citation>
    <scope>NUCLEOTIDE SEQUENCE</scope>
    <source>
        <strain evidence="7">ChiBcec6-4105</strain>
    </source>
</reference>
<dbReference type="EMBL" id="DWUY01000028">
    <property type="protein sequence ID" value="HJD27650.1"/>
    <property type="molecule type" value="Genomic_DNA"/>
</dbReference>
<evidence type="ECO:0000256" key="2">
    <source>
        <dbReference type="ARBA" id="ARBA00023002"/>
    </source>
</evidence>
<dbReference type="PROSITE" id="PS00670">
    <property type="entry name" value="D_2_HYDROXYACID_DH_2"/>
    <property type="match status" value="1"/>
</dbReference>
<evidence type="ECO:0000256" key="3">
    <source>
        <dbReference type="ARBA" id="ARBA00023027"/>
    </source>
</evidence>
<comment type="similarity">
    <text evidence="1 4">Belongs to the D-isomer specific 2-hydroxyacid dehydrogenase family.</text>
</comment>
<dbReference type="NCBIfam" id="NF006263">
    <property type="entry name" value="PRK08410.1"/>
    <property type="match status" value="1"/>
</dbReference>
<dbReference type="GO" id="GO:0016616">
    <property type="term" value="F:oxidoreductase activity, acting on the CH-OH group of donors, NAD or NADP as acceptor"/>
    <property type="evidence" value="ECO:0007669"/>
    <property type="project" value="InterPro"/>
</dbReference>
<dbReference type="InterPro" id="IPR006139">
    <property type="entry name" value="D-isomer_2_OHA_DH_cat_dom"/>
</dbReference>